<protein>
    <recommendedName>
        <fullName evidence="3">Tetratricopeptide repeat protein</fullName>
    </recommendedName>
</protein>
<name>X1S415_9ZZZZ</name>
<dbReference type="AlphaFoldDB" id="X1S415"/>
<dbReference type="InterPro" id="IPR011990">
    <property type="entry name" value="TPR-like_helical_dom_sf"/>
</dbReference>
<accession>X1S415</accession>
<dbReference type="EMBL" id="BARW01006323">
    <property type="protein sequence ID" value="GAI87782.1"/>
    <property type="molecule type" value="Genomic_DNA"/>
</dbReference>
<evidence type="ECO:0000256" key="1">
    <source>
        <dbReference type="SAM" id="Coils"/>
    </source>
</evidence>
<comment type="caution">
    <text evidence="2">The sequence shown here is derived from an EMBL/GenBank/DDBJ whole genome shotgun (WGS) entry which is preliminary data.</text>
</comment>
<reference evidence="2" key="1">
    <citation type="journal article" date="2014" name="Front. Microbiol.">
        <title>High frequency of phylogenetically diverse reductive dehalogenase-homologous genes in deep subseafloor sedimentary metagenomes.</title>
        <authorList>
            <person name="Kawai M."/>
            <person name="Futagami T."/>
            <person name="Toyoda A."/>
            <person name="Takaki Y."/>
            <person name="Nishi S."/>
            <person name="Hori S."/>
            <person name="Arai W."/>
            <person name="Tsubouchi T."/>
            <person name="Morono Y."/>
            <person name="Uchiyama I."/>
            <person name="Ito T."/>
            <person name="Fujiyama A."/>
            <person name="Inagaki F."/>
            <person name="Takami H."/>
        </authorList>
    </citation>
    <scope>NUCLEOTIDE SEQUENCE</scope>
    <source>
        <strain evidence="2">Expedition CK06-06</strain>
    </source>
</reference>
<sequence>MEWIRFISHYPDSEYVLAAYAELGYNFREKKEYKKAIEYYAKYIANRDRFSELSDYLMIGGVGISIEKDGRRERAIAECYEQIKDYENALLFWEQYRELQQEHSDEALEAEVKIEMLQDLFQKAKSKNSTQQREIESAIVRPDGLKTYLDNVSYYNLQLDAVLIDMYLYFGWAPEEKEAMKKASDEAILRLEYIRQQVKELDTPEPDMEGIYLEALDKLQMIYNGVELRDLEETDKEFEEFSELVSQYFEIYNKLIQEQSKEEEWEEGALPHPQFESKKDEENYNRALGFMEQDEFEKAYDVLQKLRSKYSGVSAIESSILLNISDCIVKGSYGSDGEISDLRNPEEKGKDILEGIINANDYSPVLFDAFLRWRTLTQSLEYGMSNFSKIPNWEYNKKRKKLIEITKIYAKEHPGDTWAERQIELLLFFPNIERGGPFGNSNLTFWAGLYSKINEKVEE</sequence>
<evidence type="ECO:0000313" key="2">
    <source>
        <dbReference type="EMBL" id="GAI87782.1"/>
    </source>
</evidence>
<keyword evidence="1" id="KW-0175">Coiled coil</keyword>
<evidence type="ECO:0008006" key="3">
    <source>
        <dbReference type="Google" id="ProtNLM"/>
    </source>
</evidence>
<organism evidence="2">
    <name type="scientific">marine sediment metagenome</name>
    <dbReference type="NCBI Taxonomy" id="412755"/>
    <lineage>
        <taxon>unclassified sequences</taxon>
        <taxon>metagenomes</taxon>
        <taxon>ecological metagenomes</taxon>
    </lineage>
</organism>
<dbReference type="Gene3D" id="1.25.40.10">
    <property type="entry name" value="Tetratricopeptide repeat domain"/>
    <property type="match status" value="1"/>
</dbReference>
<proteinExistence type="predicted"/>
<gene>
    <name evidence="2" type="ORF">S12H4_13277</name>
</gene>
<feature type="coiled-coil region" evidence="1">
    <location>
        <begin position="107"/>
        <end position="134"/>
    </location>
</feature>
<dbReference type="SUPFAM" id="SSF48452">
    <property type="entry name" value="TPR-like"/>
    <property type="match status" value="1"/>
</dbReference>